<dbReference type="Proteomes" id="UP000093694">
    <property type="component" value="Unassembled WGS sequence"/>
</dbReference>
<dbReference type="RefSeq" id="WP_063600461.1">
    <property type="nucleotide sequence ID" value="NZ_LITQ01000008.1"/>
</dbReference>
<organism evidence="1 3">
    <name type="scientific">Clostridium coskatii</name>
    <dbReference type="NCBI Taxonomy" id="1705578"/>
    <lineage>
        <taxon>Bacteria</taxon>
        <taxon>Bacillati</taxon>
        <taxon>Bacillota</taxon>
        <taxon>Clostridia</taxon>
        <taxon>Eubacteriales</taxon>
        <taxon>Clostridiaceae</taxon>
        <taxon>Clostridium</taxon>
    </lineage>
</organism>
<evidence type="ECO:0000313" key="4">
    <source>
        <dbReference type="Proteomes" id="UP000093694"/>
    </source>
</evidence>
<dbReference type="AlphaFoldDB" id="A0A166TTG4"/>
<dbReference type="EMBL" id="LITQ01000008">
    <property type="protein sequence ID" value="OAA94070.1"/>
    <property type="molecule type" value="Genomic_DNA"/>
</dbReference>
<dbReference type="Proteomes" id="UP000077384">
    <property type="component" value="Unassembled WGS sequence"/>
</dbReference>
<protein>
    <submittedName>
        <fullName evidence="1">Uncharacterized protein</fullName>
    </submittedName>
</protein>
<dbReference type="EMBL" id="LROR01000032">
    <property type="protein sequence ID" value="OBR96632.1"/>
    <property type="molecule type" value="Genomic_DNA"/>
</dbReference>
<sequence>MVITNIVPCIKIVKEDSMSGCDLYIELGDLVKIKDHKDKLIIGKLSFIELGKDESEDDIIYISTDNETIINIGTSYIKDIDIIHE</sequence>
<evidence type="ECO:0000313" key="3">
    <source>
        <dbReference type="Proteomes" id="UP000077384"/>
    </source>
</evidence>
<proteinExistence type="predicted"/>
<accession>A0A166TTG4</accession>
<reference evidence="1 3" key="1">
    <citation type="journal article" date="2015" name="Biotechnol. Bioeng.">
        <title>Genome sequence and phenotypic characterization of Caulobacter segnis.</title>
        <authorList>
            <person name="Patel S."/>
            <person name="Fletcher B."/>
            <person name="Scott D.C."/>
            <person name="Ely B."/>
        </authorList>
    </citation>
    <scope>NUCLEOTIDE SEQUENCE [LARGE SCALE GENOMIC DNA]</scope>
    <source>
        <strain evidence="1 3">PS02</strain>
    </source>
</reference>
<comment type="caution">
    <text evidence="1">The sequence shown here is derived from an EMBL/GenBank/DDBJ whole genome shotgun (WGS) entry which is preliminary data.</text>
</comment>
<keyword evidence="4" id="KW-1185">Reference proteome</keyword>
<gene>
    <name evidence="2" type="ORF">CLCOS_07940</name>
    <name evidence="1" type="ORF">WX73_03640</name>
</gene>
<dbReference type="PATRIC" id="fig|1705578.3.peg.3633"/>
<reference evidence="2 4" key="2">
    <citation type="journal article" date="2016" name="Front. Microbiol.">
        <title>Industrial Acetogenic Biocatalysts: A Comparative Metabolic and Genomic Analysis.</title>
        <authorList>
            <person name="Bengelsdorf F."/>
            <person name="Poehlein A."/>
            <person name="Sonja S."/>
            <person name="Erz C."/>
            <person name="Hummel T."/>
            <person name="Hoffmeister S."/>
            <person name="Daniel R."/>
            <person name="Durre P."/>
        </authorList>
    </citation>
    <scope>NUCLEOTIDE SEQUENCE [LARGE SCALE GENOMIC DNA]</scope>
    <source>
        <strain evidence="2 4">PTA-10522</strain>
    </source>
</reference>
<name>A0A166TTG4_9CLOT</name>
<evidence type="ECO:0000313" key="1">
    <source>
        <dbReference type="EMBL" id="OAA94070.1"/>
    </source>
</evidence>
<evidence type="ECO:0000313" key="2">
    <source>
        <dbReference type="EMBL" id="OBR96632.1"/>
    </source>
</evidence>